<sequence length="326" mass="37413">MPLIPPSACVQASWSCGFKNECGVIWCSLLVSPLKPAPEVNSTYEILFSKAIGQMYTNTNPQLNRLTEQMMNMVICRCVKVIQKGSRKFRLMNVTIRILTGVETSIEERHLLLRHVSRRLFFIPAGLYNDCYDLLSNKYPDYRFYTNGVLIREKRPLLMALRSMQFEVNATVVPPCIPFISHPLFYPKPKRSAPLGFLTALSAASSSVVTQPVFMKSMAKSVCPEELWPIIQQNMCYMPGIRHNVDVSGRHIIEHWTLHLHTKADDYHFICSNDCINDCGGNTVHSLQDICKLEILRLLFNMRRARVMNIRRSPFFHAFRSPQCPQ</sequence>
<name>A0A075FBL1_9ADEN</name>
<proteinExistence type="predicted"/>
<organism evidence="1 2">
    <name type="scientific">Duck adenovirus 2</name>
    <dbReference type="NCBI Taxonomy" id="1520006"/>
    <lineage>
        <taxon>Viruses</taxon>
        <taxon>Varidnaviria</taxon>
        <taxon>Bamfordvirae</taxon>
        <taxon>Preplasmiviricota</taxon>
        <taxon>Polisuviricotina</taxon>
        <taxon>Pharingeaviricetes</taxon>
        <taxon>Rowavirales</taxon>
        <taxon>Adenoviridae</taxon>
        <taxon>Aviadenovirus</taxon>
        <taxon>Aviadenovirus anatis</taxon>
        <taxon>Duck aviadenovirus B</taxon>
    </lineage>
</organism>
<dbReference type="Proteomes" id="UP000113541">
    <property type="component" value="Segment"/>
</dbReference>
<reference evidence="1 2" key="1">
    <citation type="journal article" date="2014" name="Virology">
        <title>Complete genome sequences of pigeon adenovirus 1 and duck adenovirus 2 extend the number of species within the genus Aviadenovirus.</title>
        <authorList>
            <person name="Marek A."/>
            <person name="Kajan G.L."/>
            <person name="Kosiol C."/>
            <person name="Harrach B."/>
            <person name="Schlotterer C."/>
            <person name="Hess M."/>
        </authorList>
    </citation>
    <scope>NUCLEOTIDE SEQUENCE [LARGE SCALE GENOMIC DNA]</scope>
    <source>
        <strain evidence="1 2">GR</strain>
    </source>
</reference>
<dbReference type="RefSeq" id="YP_009047173.1">
    <property type="nucleotide sequence ID" value="NC_024486.1"/>
</dbReference>
<evidence type="ECO:0000313" key="1">
    <source>
        <dbReference type="EMBL" id="AIE77232.1"/>
    </source>
</evidence>
<dbReference type="EMBL" id="KJ469653">
    <property type="protein sequence ID" value="AIE77232.1"/>
    <property type="molecule type" value="Genomic_DNA"/>
</dbReference>
<accession>A0A075FBL1</accession>
<keyword evidence="2" id="KW-1185">Reference proteome</keyword>
<dbReference type="OrthoDB" id="7701at10239"/>
<dbReference type="GeneID" id="19893458"/>
<dbReference type="KEGG" id="vg:19893458"/>
<evidence type="ECO:0000313" key="2">
    <source>
        <dbReference type="Proteomes" id="UP000113541"/>
    </source>
</evidence>
<protein>
    <submittedName>
        <fullName evidence="1">ORF20</fullName>
    </submittedName>
</protein>